<dbReference type="PANTHER" id="PTHR12982">
    <property type="entry name" value="PHOSPHATIDYLINOSITOL GLYCAN, CLASS C"/>
    <property type="match status" value="1"/>
</dbReference>
<proteinExistence type="inferred from homology"/>
<dbReference type="GO" id="GO:0006506">
    <property type="term" value="P:GPI anchor biosynthetic process"/>
    <property type="evidence" value="ECO:0007669"/>
    <property type="project" value="UniProtKB-UniPathway"/>
</dbReference>
<evidence type="ECO:0000256" key="6">
    <source>
        <dbReference type="ARBA" id="ARBA00022989"/>
    </source>
</evidence>
<evidence type="ECO:0000256" key="3">
    <source>
        <dbReference type="ARBA" id="ARBA00008321"/>
    </source>
</evidence>
<dbReference type="Pfam" id="PF06432">
    <property type="entry name" value="GPI2"/>
    <property type="match status" value="1"/>
</dbReference>
<evidence type="ECO:0000256" key="4">
    <source>
        <dbReference type="ARBA" id="ARBA00022502"/>
    </source>
</evidence>
<keyword evidence="4" id="KW-0337">GPI-anchor biosynthesis</keyword>
<comment type="caution">
    <text evidence="9">The sequence shown here is derived from an EMBL/GenBank/DDBJ whole genome shotgun (WGS) entry which is preliminary data.</text>
</comment>
<dbReference type="EMBL" id="CAJFCJ010000007">
    <property type="protein sequence ID" value="CAD5116892.1"/>
    <property type="molecule type" value="Genomic_DNA"/>
</dbReference>
<dbReference type="PANTHER" id="PTHR12982:SF0">
    <property type="entry name" value="PHOSPHATIDYLINOSITOL N-ACETYLGLUCOSAMINYLTRANSFERASE SUBUNIT C"/>
    <property type="match status" value="1"/>
</dbReference>
<dbReference type="AlphaFoldDB" id="A0A7I8VNH8"/>
<dbReference type="Proteomes" id="UP000549394">
    <property type="component" value="Unassembled WGS sequence"/>
</dbReference>
<reference evidence="9 10" key="1">
    <citation type="submission" date="2020-08" db="EMBL/GenBank/DDBJ databases">
        <authorList>
            <person name="Hejnol A."/>
        </authorList>
    </citation>
    <scope>NUCLEOTIDE SEQUENCE [LARGE SCALE GENOMIC DNA]</scope>
</reference>
<evidence type="ECO:0000313" key="9">
    <source>
        <dbReference type="EMBL" id="CAD5116892.1"/>
    </source>
</evidence>
<comment type="similarity">
    <text evidence="3">Belongs to the PIGC family.</text>
</comment>
<protein>
    <submittedName>
        <fullName evidence="9">DgyrCDS5736</fullName>
    </submittedName>
</protein>
<evidence type="ECO:0000256" key="5">
    <source>
        <dbReference type="ARBA" id="ARBA00022692"/>
    </source>
</evidence>
<dbReference type="PIRSF" id="PIRSF016104">
    <property type="entry name" value="GPI2"/>
    <property type="match status" value="1"/>
</dbReference>
<evidence type="ECO:0000256" key="1">
    <source>
        <dbReference type="ARBA" id="ARBA00004141"/>
    </source>
</evidence>
<evidence type="ECO:0000256" key="2">
    <source>
        <dbReference type="ARBA" id="ARBA00004687"/>
    </source>
</evidence>
<keyword evidence="10" id="KW-1185">Reference proteome</keyword>
<dbReference type="UniPathway" id="UPA00196"/>
<gene>
    <name evidence="9" type="ORF">DGYR_LOCUS5474</name>
</gene>
<sequence length="234" mass="27058">MKEKGSWRKVLYEDQGVPDDYVDDSFLEELRKNLYIRDYEYWSVVAESGVVTQHISCVALFVVVFVYMDENRLSPETLFIFSLFCALLGYYMNNFMEQRNFRIWSRRTRWDDLKTVIIILAFSGGLSPVLMTLTDTISTDTVYAMTAFMLLANILFHDYGANAAMVSDSLSFNAGIFASVCLASRLETTWHAFATVTLAIELFALWPVLRRKLKVSHFHINIHLSIIFFLLLYS</sequence>
<evidence type="ECO:0000313" key="10">
    <source>
        <dbReference type="Proteomes" id="UP000549394"/>
    </source>
</evidence>
<keyword evidence="5 8" id="KW-0812">Transmembrane</keyword>
<accession>A0A7I8VNH8</accession>
<organism evidence="9 10">
    <name type="scientific">Dimorphilus gyrociliatus</name>
    <dbReference type="NCBI Taxonomy" id="2664684"/>
    <lineage>
        <taxon>Eukaryota</taxon>
        <taxon>Metazoa</taxon>
        <taxon>Spiralia</taxon>
        <taxon>Lophotrochozoa</taxon>
        <taxon>Annelida</taxon>
        <taxon>Polychaeta</taxon>
        <taxon>Polychaeta incertae sedis</taxon>
        <taxon>Dinophilidae</taxon>
        <taxon>Dimorphilus</taxon>
    </lineage>
</organism>
<keyword evidence="7 8" id="KW-0472">Membrane</keyword>
<feature type="transmembrane region" description="Helical" evidence="8">
    <location>
        <begin position="113"/>
        <end position="131"/>
    </location>
</feature>
<comment type="subcellular location">
    <subcellularLocation>
        <location evidence="1">Membrane</location>
        <topology evidence="1">Multi-pass membrane protein</topology>
    </subcellularLocation>
</comment>
<evidence type="ECO:0000256" key="8">
    <source>
        <dbReference type="SAM" id="Phobius"/>
    </source>
</evidence>
<dbReference type="OrthoDB" id="196709at2759"/>
<keyword evidence="6 8" id="KW-1133">Transmembrane helix</keyword>
<feature type="transmembrane region" description="Helical" evidence="8">
    <location>
        <begin position="216"/>
        <end position="233"/>
    </location>
</feature>
<dbReference type="InterPro" id="IPR009450">
    <property type="entry name" value="Plno_GlcNAc_GPI2"/>
</dbReference>
<evidence type="ECO:0000256" key="7">
    <source>
        <dbReference type="ARBA" id="ARBA00023136"/>
    </source>
</evidence>
<name>A0A7I8VNH8_9ANNE</name>
<dbReference type="GO" id="GO:0000506">
    <property type="term" value="C:glycosylphosphatidylinositol-N-acetylglucosaminyltransferase (GPI-GnT) complex"/>
    <property type="evidence" value="ECO:0007669"/>
    <property type="project" value="TreeGrafter"/>
</dbReference>
<feature type="transmembrane region" description="Helical" evidence="8">
    <location>
        <begin position="41"/>
        <end position="67"/>
    </location>
</feature>
<comment type="pathway">
    <text evidence="2">Glycolipid biosynthesis; glycosylphosphatidylinositol-anchor biosynthesis.</text>
</comment>
<feature type="transmembrane region" description="Helical" evidence="8">
    <location>
        <begin position="192"/>
        <end position="209"/>
    </location>
</feature>
<feature type="transmembrane region" description="Helical" evidence="8">
    <location>
        <begin position="73"/>
        <end position="92"/>
    </location>
</feature>